<evidence type="ECO:0000313" key="2">
    <source>
        <dbReference type="Proteomes" id="UP000467201"/>
    </source>
</evidence>
<dbReference type="Proteomes" id="UP000467201">
    <property type="component" value="Chromosome"/>
</dbReference>
<organism evidence="1 2">
    <name type="scientific">Mycolicibacterium doricum</name>
    <dbReference type="NCBI Taxonomy" id="126673"/>
    <lineage>
        <taxon>Bacteria</taxon>
        <taxon>Bacillati</taxon>
        <taxon>Actinomycetota</taxon>
        <taxon>Actinomycetes</taxon>
        <taxon>Mycobacteriales</taxon>
        <taxon>Mycobacteriaceae</taxon>
        <taxon>Mycolicibacterium</taxon>
    </lineage>
</organism>
<sequence length="74" mass="8143">MYTASPLRCTTNCNPWGLSGPQPMHVVVCEGSRSGGNTLSGTITLQYDRFRCATVSTTLVHYGQHRVTIDRRGE</sequence>
<proteinExistence type="predicted"/>
<reference evidence="1 2" key="1">
    <citation type="journal article" date="2019" name="Emerg. Microbes Infect.">
        <title>Comprehensive subspecies identification of 175 nontuberculous mycobacteria species based on 7547 genomic profiles.</title>
        <authorList>
            <person name="Matsumoto Y."/>
            <person name="Kinjo T."/>
            <person name="Motooka D."/>
            <person name="Nabeya D."/>
            <person name="Jung N."/>
            <person name="Uechi K."/>
            <person name="Horii T."/>
            <person name="Iida T."/>
            <person name="Fujita J."/>
            <person name="Nakamura S."/>
        </authorList>
    </citation>
    <scope>NUCLEOTIDE SEQUENCE [LARGE SCALE GENOMIC DNA]</scope>
    <source>
        <strain evidence="1 2">JCM 12405</strain>
    </source>
</reference>
<dbReference type="KEGG" id="mdr:MDOR_25150"/>
<name>A0A7I7VST3_9MYCO</name>
<dbReference type="AlphaFoldDB" id="A0A7I7VST3"/>
<accession>A0A7I7VST3</accession>
<evidence type="ECO:0000313" key="1">
    <source>
        <dbReference type="EMBL" id="BBZ08346.1"/>
    </source>
</evidence>
<gene>
    <name evidence="1" type="ORF">MDOR_25150</name>
</gene>
<protein>
    <submittedName>
        <fullName evidence="1">Uncharacterized protein</fullName>
    </submittedName>
</protein>
<dbReference type="EMBL" id="AP022605">
    <property type="protein sequence ID" value="BBZ08346.1"/>
    <property type="molecule type" value="Genomic_DNA"/>
</dbReference>